<dbReference type="SUPFAM" id="SSF52047">
    <property type="entry name" value="RNI-like"/>
    <property type="match status" value="1"/>
</dbReference>
<evidence type="ECO:0008006" key="3">
    <source>
        <dbReference type="Google" id="ProtNLM"/>
    </source>
</evidence>
<dbReference type="OrthoDB" id="10487767at2759"/>
<dbReference type="AlphaFoldDB" id="A0A8H5CSP3"/>
<dbReference type="InterPro" id="IPR032675">
    <property type="entry name" value="LRR_dom_sf"/>
</dbReference>
<proteinExistence type="predicted"/>
<dbReference type="Proteomes" id="UP000559256">
    <property type="component" value="Unassembled WGS sequence"/>
</dbReference>
<evidence type="ECO:0000313" key="2">
    <source>
        <dbReference type="Proteomes" id="UP000559256"/>
    </source>
</evidence>
<name>A0A8H5CSP3_9AGAR</name>
<keyword evidence="2" id="KW-1185">Reference proteome</keyword>
<reference evidence="1 2" key="1">
    <citation type="journal article" date="2020" name="ISME J.">
        <title>Uncovering the hidden diversity of litter-decomposition mechanisms in mushroom-forming fungi.</title>
        <authorList>
            <person name="Floudas D."/>
            <person name="Bentzer J."/>
            <person name="Ahren D."/>
            <person name="Johansson T."/>
            <person name="Persson P."/>
            <person name="Tunlid A."/>
        </authorList>
    </citation>
    <scope>NUCLEOTIDE SEQUENCE [LARGE SCALE GENOMIC DNA]</scope>
    <source>
        <strain evidence="1 2">CBS 291.85</strain>
    </source>
</reference>
<comment type="caution">
    <text evidence="1">The sequence shown here is derived from an EMBL/GenBank/DDBJ whole genome shotgun (WGS) entry which is preliminary data.</text>
</comment>
<dbReference type="Gene3D" id="3.80.10.10">
    <property type="entry name" value="Ribonuclease Inhibitor"/>
    <property type="match status" value="1"/>
</dbReference>
<protein>
    <recommendedName>
        <fullName evidence="3">F-box domain-containing protein</fullName>
    </recommendedName>
</protein>
<accession>A0A8H5CSP3</accession>
<gene>
    <name evidence="1" type="ORF">D9758_011413</name>
</gene>
<dbReference type="EMBL" id="JAACJM010000107">
    <property type="protein sequence ID" value="KAF5345937.1"/>
    <property type="molecule type" value="Genomic_DNA"/>
</dbReference>
<organism evidence="1 2">
    <name type="scientific">Tetrapyrgos nigripes</name>
    <dbReference type="NCBI Taxonomy" id="182062"/>
    <lineage>
        <taxon>Eukaryota</taxon>
        <taxon>Fungi</taxon>
        <taxon>Dikarya</taxon>
        <taxon>Basidiomycota</taxon>
        <taxon>Agaricomycotina</taxon>
        <taxon>Agaricomycetes</taxon>
        <taxon>Agaricomycetidae</taxon>
        <taxon>Agaricales</taxon>
        <taxon>Marasmiineae</taxon>
        <taxon>Marasmiaceae</taxon>
        <taxon>Tetrapyrgos</taxon>
    </lineage>
</organism>
<evidence type="ECO:0000313" key="1">
    <source>
        <dbReference type="EMBL" id="KAF5345937.1"/>
    </source>
</evidence>
<sequence length="450" mass="51069">MADSSNPVPLPQEILDDIIGYVKDCDTRAVAIRTCTLVCRDWSHCARRRLFQSFTFPPKSLGFPVLDPEDVACEDSEDMGYLYDVQQHSFKDKLGALMKDLNFWPPDSPLSLGAVVRSLTINGLVWPSVVDSSSAALLAWPQGLFSQVPFTGIKRIHIRRIDYRRSHTIDSPHLSFFKFLDKATSLESLVMEHVHFTSIRGFLELFSHLANATSQLQSLSLVDVRTLEPEELSDAVSCLDSIPPIHTTDIPCLRELKFSDLRYAEVVCAVMSAVLFALPWRFFDLSSLRTLMITHCEPGTWGFCDKIFKHCGSTITALKLDVWDFDLWPDQGLQECLRHLVRAERLEIRLDCAFDSVDSEYPVRAVNTCLAVLPTLEQVTIVFRVLPVFQFEFDGPFPPKSVEEALSALRETTNHHLKEIAYDLKIPTGWKEMNEDDVRECMPLGHSLFL</sequence>